<evidence type="ECO:0000313" key="8">
    <source>
        <dbReference type="Proteomes" id="UP000254232"/>
    </source>
</evidence>
<dbReference type="SFLD" id="SFLDS00003">
    <property type="entry name" value="Haloacid_Dehalogenase"/>
    <property type="match status" value="1"/>
</dbReference>
<dbReference type="NCBIfam" id="TIGR01549">
    <property type="entry name" value="HAD-SF-IA-v1"/>
    <property type="match status" value="1"/>
</dbReference>
<dbReference type="SUPFAM" id="SSF56784">
    <property type="entry name" value="HAD-like"/>
    <property type="match status" value="1"/>
</dbReference>
<accession>A0A0A2X5E5</accession>
<reference evidence="7 9" key="2">
    <citation type="submission" date="2023-06" db="EMBL/GenBank/DDBJ databases">
        <title>Complete Genome Sequence of Gallibacterium anatis Strain BJF12, Isolated from a chicken with diarrhea.</title>
        <authorList>
            <person name="Guo F."/>
            <person name="Bu W."/>
            <person name="Xu F."/>
            <person name="Wen T."/>
        </authorList>
    </citation>
    <scope>NUCLEOTIDE SEQUENCE [LARGE SCALE GENOMIC DNA]</scope>
    <source>
        <strain evidence="7 9">BJF12</strain>
    </source>
</reference>
<organism evidence="6 8">
    <name type="scientific">Gallibacterium anatis</name>
    <dbReference type="NCBI Taxonomy" id="750"/>
    <lineage>
        <taxon>Bacteria</taxon>
        <taxon>Pseudomonadati</taxon>
        <taxon>Pseudomonadota</taxon>
        <taxon>Gammaproteobacteria</taxon>
        <taxon>Pasteurellales</taxon>
        <taxon>Pasteurellaceae</taxon>
        <taxon>Gallibacterium</taxon>
    </lineage>
</organism>
<dbReference type="EMBL" id="CP126975">
    <property type="protein sequence ID" value="WIM80592.1"/>
    <property type="molecule type" value="Genomic_DNA"/>
</dbReference>
<dbReference type="SFLD" id="SFLDG01129">
    <property type="entry name" value="C1.5:_HAD__Beta-PGM__Phosphata"/>
    <property type="match status" value="1"/>
</dbReference>
<dbReference type="InterPro" id="IPR041492">
    <property type="entry name" value="HAD_2"/>
</dbReference>
<dbReference type="EC" id="3.1.3.-" evidence="6"/>
<evidence type="ECO:0000256" key="4">
    <source>
        <dbReference type="ARBA" id="ARBA00022842"/>
    </source>
</evidence>
<dbReference type="Pfam" id="PF13419">
    <property type="entry name" value="HAD_2"/>
    <property type="match status" value="1"/>
</dbReference>
<keyword evidence="6" id="KW-0378">Hydrolase</keyword>
<evidence type="ECO:0000313" key="9">
    <source>
        <dbReference type="Proteomes" id="UP001226750"/>
    </source>
</evidence>
<dbReference type="Gene3D" id="1.10.150.240">
    <property type="entry name" value="Putative phosphatase, domain 2"/>
    <property type="match status" value="1"/>
</dbReference>
<dbReference type="PANTHER" id="PTHR46193">
    <property type="entry name" value="6-PHOSPHOGLUCONATE PHOSPHATASE"/>
    <property type="match status" value="1"/>
</dbReference>
<evidence type="ECO:0000256" key="3">
    <source>
        <dbReference type="ARBA" id="ARBA00022723"/>
    </source>
</evidence>
<dbReference type="EMBL" id="UGGZ01000001">
    <property type="protein sequence ID" value="STO37906.1"/>
    <property type="molecule type" value="Genomic_DNA"/>
</dbReference>
<keyword evidence="9" id="KW-1185">Reference proteome</keyword>
<comment type="similarity">
    <text evidence="2">Belongs to the HAD-like hydrolase superfamily. CbbY/CbbZ/Gph/YieH family.</text>
</comment>
<dbReference type="NCBIfam" id="TIGR01509">
    <property type="entry name" value="HAD-SF-IA-v3"/>
    <property type="match status" value="1"/>
</dbReference>
<evidence type="ECO:0000256" key="2">
    <source>
        <dbReference type="ARBA" id="ARBA00006171"/>
    </source>
</evidence>
<name>A0A0A2X5E5_9PAST</name>
<reference evidence="6 8" key="1">
    <citation type="submission" date="2018-06" db="EMBL/GenBank/DDBJ databases">
        <authorList>
            <consortium name="Pathogen Informatics"/>
            <person name="Doyle S."/>
        </authorList>
    </citation>
    <scope>NUCLEOTIDE SEQUENCE [LARGE SCALE GENOMIC DNA]</scope>
    <source>
        <strain evidence="6 8">NCTC11413</strain>
    </source>
</reference>
<gene>
    <name evidence="6" type="ORF">NCTC11413_01027</name>
    <name evidence="7" type="ORF">QP018_05005</name>
</gene>
<dbReference type="PRINTS" id="PR00413">
    <property type="entry name" value="HADHALOGNASE"/>
</dbReference>
<evidence type="ECO:0000313" key="7">
    <source>
        <dbReference type="EMBL" id="WIM80592.1"/>
    </source>
</evidence>
<keyword evidence="5" id="KW-0119">Carbohydrate metabolism</keyword>
<dbReference type="InterPro" id="IPR036412">
    <property type="entry name" value="HAD-like_sf"/>
</dbReference>
<dbReference type="OMA" id="PFHMLQR"/>
<sequence>MLKAIIFDMDGVIVDTEYTEFMLQKEFIEKLKQHNRPITLEQQSETVGKSLNDIPEIIKKLSGTSLSLQQIRQQYRDFFHQIFSQVDFVSIFRQEIKNIIYFAKQNNIKLAVASSSPLTHIENILSTCGIKQDFDLIVSGEMFSASKPNPEIYQYTLNTLQVSAQNAIAIEDSYYGILAAKKAGLTVIAYEEKRMIVDQSQADYIAPDMNAILQLITQQNLLT</sequence>
<dbReference type="InterPro" id="IPR023214">
    <property type="entry name" value="HAD_sf"/>
</dbReference>
<keyword evidence="4" id="KW-0460">Magnesium</keyword>
<dbReference type="AlphaFoldDB" id="A0A0A2X5E5"/>
<dbReference type="GO" id="GO:0016787">
    <property type="term" value="F:hydrolase activity"/>
    <property type="evidence" value="ECO:0007669"/>
    <property type="project" value="UniProtKB-KW"/>
</dbReference>
<dbReference type="Proteomes" id="UP000254232">
    <property type="component" value="Unassembled WGS sequence"/>
</dbReference>
<dbReference type="Proteomes" id="UP001226750">
    <property type="component" value="Chromosome"/>
</dbReference>
<proteinExistence type="inferred from homology"/>
<evidence type="ECO:0000313" key="6">
    <source>
        <dbReference type="EMBL" id="STO37906.1"/>
    </source>
</evidence>
<evidence type="ECO:0000256" key="1">
    <source>
        <dbReference type="ARBA" id="ARBA00001946"/>
    </source>
</evidence>
<comment type="cofactor">
    <cofactor evidence="1">
        <name>Mg(2+)</name>
        <dbReference type="ChEBI" id="CHEBI:18420"/>
    </cofactor>
</comment>
<dbReference type="Gene3D" id="3.40.50.1000">
    <property type="entry name" value="HAD superfamily/HAD-like"/>
    <property type="match status" value="1"/>
</dbReference>
<dbReference type="InterPro" id="IPR051600">
    <property type="entry name" value="Beta-PGM-like"/>
</dbReference>
<keyword evidence="3" id="KW-0479">Metal-binding</keyword>
<dbReference type="GeneID" id="77263651"/>
<dbReference type="PANTHER" id="PTHR46193:SF18">
    <property type="entry name" value="HEXITOL PHOSPHATASE B"/>
    <property type="match status" value="1"/>
</dbReference>
<dbReference type="GO" id="GO:0046872">
    <property type="term" value="F:metal ion binding"/>
    <property type="evidence" value="ECO:0007669"/>
    <property type="project" value="UniProtKB-KW"/>
</dbReference>
<dbReference type="InterPro" id="IPR006439">
    <property type="entry name" value="HAD-SF_hydro_IA"/>
</dbReference>
<evidence type="ECO:0000256" key="5">
    <source>
        <dbReference type="ARBA" id="ARBA00023277"/>
    </source>
</evidence>
<protein>
    <submittedName>
        <fullName evidence="7">HAD family phosphatase</fullName>
    </submittedName>
    <submittedName>
        <fullName evidence="6">Phosphorylated carbohydrates phosphatase TM_1254</fullName>
        <ecNumber evidence="6">3.1.3.-</ecNumber>
    </submittedName>
</protein>
<dbReference type="InterPro" id="IPR023198">
    <property type="entry name" value="PGP-like_dom2"/>
</dbReference>
<dbReference type="RefSeq" id="WP_013747182.1">
    <property type="nucleotide sequence ID" value="NZ_CP126975.1"/>
</dbReference>